<reference evidence="2 3" key="1">
    <citation type="submission" date="2012-10" db="EMBL/GenBank/DDBJ databases">
        <authorList>
            <person name="Genoscope - CEA"/>
        </authorList>
    </citation>
    <scope>NUCLEOTIDE SEQUENCE [LARGE SCALE GENOMIC DNA]</scope>
    <source>
        <strain evidence="3">AM13 / DSM 14728</strain>
    </source>
</reference>
<evidence type="ECO:0000256" key="1">
    <source>
        <dbReference type="SAM" id="MobiDB-lite"/>
    </source>
</evidence>
<dbReference type="SUPFAM" id="SSF56935">
    <property type="entry name" value="Porins"/>
    <property type="match status" value="1"/>
</dbReference>
<dbReference type="eggNOG" id="COG2067">
    <property type="taxonomic scope" value="Bacteria"/>
</dbReference>
<sequence>MSRSSYRLFRIALLSILLIPVCGVFAQEEPSWRVRMPVILPLENLAEKTDLVHVADLKRPVTNLVISSRPLSNDVNSSIDVLADTDERRTSVPLEHAENISVVNSPAPAADAASGGSVLSAESSGASKLSRAQTVLPAGAGESEVINKDRFSSPSVSLVPSDSAEERRRKGSEDGSFFTTPKRFAGLSGKVVKATPSLSIRETYDSNVDYKAIEDLVTEITPSLKLEAIGEDMNLKFRGDFIYRDYLRYNELDRYDYSLDLSGNYKFSPRLSGGLDMNHKRYHNLDQNTFEAGGFDLDPTIILKSTVTPDLNWRIGERDNLRISNYFDKTDYERKTDSDYVTNVLSFVWGHALPNELTTLFVGQMSTFTHFSREIDDLKSDQVSFQAVFGIDHQFSPGWKLSLKGGPGTTISNYSSDAGRGESQDLLYQFRAELAYRKLKYEIVPAIERVVRPGRYGENEVLDQAEVYCRYEFTEYFTYDMINTYWMIETDGANGGQKTESTGLFTQSVLTWEFEKDWNAFGGFSYNWGRNEISGSSDERFKSWVGISYAFPTEIN</sequence>
<dbReference type="KEGG" id="dhy:DESAM_22562"/>
<feature type="compositionally biased region" description="Low complexity" evidence="1">
    <location>
        <begin position="105"/>
        <end position="117"/>
    </location>
</feature>
<dbReference type="AlphaFoldDB" id="L0RDK5"/>
<evidence type="ECO:0008006" key="4">
    <source>
        <dbReference type="Google" id="ProtNLM"/>
    </source>
</evidence>
<feature type="region of interest" description="Disordered" evidence="1">
    <location>
        <begin position="94"/>
        <end position="120"/>
    </location>
</feature>
<feature type="compositionally biased region" description="Low complexity" evidence="1">
    <location>
        <begin position="152"/>
        <end position="162"/>
    </location>
</feature>
<feature type="region of interest" description="Disordered" evidence="1">
    <location>
        <begin position="151"/>
        <end position="177"/>
    </location>
</feature>
<dbReference type="OrthoDB" id="5442120at2"/>
<protein>
    <recommendedName>
        <fullName evidence="4">Beta-barrel porin 2</fullName>
    </recommendedName>
</protein>
<dbReference type="EMBL" id="FO203522">
    <property type="protein sequence ID" value="CCO24829.1"/>
    <property type="molecule type" value="Genomic_DNA"/>
</dbReference>
<organism evidence="2 3">
    <name type="scientific">Maridesulfovibrio hydrothermalis AM13 = DSM 14728</name>
    <dbReference type="NCBI Taxonomy" id="1121451"/>
    <lineage>
        <taxon>Bacteria</taxon>
        <taxon>Pseudomonadati</taxon>
        <taxon>Thermodesulfobacteriota</taxon>
        <taxon>Desulfovibrionia</taxon>
        <taxon>Desulfovibrionales</taxon>
        <taxon>Desulfovibrionaceae</taxon>
        <taxon>Maridesulfovibrio</taxon>
    </lineage>
</organism>
<dbReference type="RefSeq" id="WP_015337427.1">
    <property type="nucleotide sequence ID" value="NC_020055.1"/>
</dbReference>
<name>L0RDK5_9BACT</name>
<dbReference type="STRING" id="1121451.DESAM_22562"/>
<feature type="compositionally biased region" description="Basic and acidic residues" evidence="1">
    <location>
        <begin position="164"/>
        <end position="173"/>
    </location>
</feature>
<proteinExistence type="predicted"/>
<accession>L0RDK5</accession>
<dbReference type="HOGENOM" id="CLU_492379_0_0_7"/>
<dbReference type="PATRIC" id="fig|1121451.3.peg.2775"/>
<gene>
    <name evidence="2" type="ORF">DESAM_22562</name>
</gene>
<dbReference type="Proteomes" id="UP000010808">
    <property type="component" value="Chromosome"/>
</dbReference>
<evidence type="ECO:0000313" key="3">
    <source>
        <dbReference type="Proteomes" id="UP000010808"/>
    </source>
</evidence>
<keyword evidence="3" id="KW-1185">Reference proteome</keyword>
<evidence type="ECO:0000313" key="2">
    <source>
        <dbReference type="EMBL" id="CCO24829.1"/>
    </source>
</evidence>